<sequence>MKEAKRIWEQEFDWPKWEARVNEVMPQYIAEVESKNGDESYKIHFAGVWSKEREAVPLLLLHGWPGAFTEFLPLVEILKKSTNPPFHIIIPSLPGYAFSSRPPVDHDFTMWDVAGLMDNLMQGLGFGGGYIVQGGDLGSWLSVMMTHNEGCDGILLNMFVPGMLSEPLPTHDWADVTPEERAALMRAEMFGTTGSAYALMHATRPSTIGHVLAASPLALLAWVGEKYLDWTELDPPIESILELVSLYWFTETYPTSIYAYRQIFTATDHGDLTAQNKIKKPFGVSWFPYDLLPYPKAWTAKYGELVYFKYHKRGGHWPMMEVPEEFAEDIVEFALALGELKRKNKVYC</sequence>
<dbReference type="Gene3D" id="3.40.50.1820">
    <property type="entry name" value="alpha/beta hydrolase"/>
    <property type="match status" value="1"/>
</dbReference>
<name>A0A4V6RHG4_9PEZI</name>
<evidence type="ECO:0000259" key="4">
    <source>
        <dbReference type="Pfam" id="PF06441"/>
    </source>
</evidence>
<dbReference type="PIRSF" id="PIRSF001112">
    <property type="entry name" value="Epoxide_hydrolase"/>
    <property type="match status" value="1"/>
</dbReference>
<evidence type="ECO:0000256" key="2">
    <source>
        <dbReference type="ARBA" id="ARBA00022801"/>
    </source>
</evidence>
<dbReference type="InterPro" id="IPR010497">
    <property type="entry name" value="Epoxide_hydro_N"/>
</dbReference>
<gene>
    <name evidence="5" type="ORF">EX30DRAFT_317890</name>
</gene>
<dbReference type="AlphaFoldDB" id="A0A4V6RHG4"/>
<dbReference type="InterPro" id="IPR029058">
    <property type="entry name" value="AB_hydrolase_fold"/>
</dbReference>
<dbReference type="GO" id="GO:0097176">
    <property type="term" value="P:epoxide metabolic process"/>
    <property type="evidence" value="ECO:0007669"/>
    <property type="project" value="TreeGrafter"/>
</dbReference>
<dbReference type="Proteomes" id="UP000298138">
    <property type="component" value="Unassembled WGS sequence"/>
</dbReference>
<dbReference type="InParanoid" id="A0A4V6RHG4"/>
<keyword evidence="2 5" id="KW-0378">Hydrolase</keyword>
<dbReference type="SUPFAM" id="SSF53474">
    <property type="entry name" value="alpha/beta-Hydrolases"/>
    <property type="match status" value="1"/>
</dbReference>
<dbReference type="OrthoDB" id="7130006at2759"/>
<evidence type="ECO:0000313" key="5">
    <source>
        <dbReference type="EMBL" id="TGZ82535.1"/>
    </source>
</evidence>
<reference evidence="5 6" key="1">
    <citation type="submission" date="2019-04" db="EMBL/GenBank/DDBJ databases">
        <title>Comparative genomics and transcriptomics to analyze fruiting body development in filamentous ascomycetes.</title>
        <authorList>
            <consortium name="DOE Joint Genome Institute"/>
            <person name="Lutkenhaus R."/>
            <person name="Traeger S."/>
            <person name="Breuer J."/>
            <person name="Kuo A."/>
            <person name="Lipzen A."/>
            <person name="Pangilinan J."/>
            <person name="Dilworth D."/>
            <person name="Sandor L."/>
            <person name="Poggeler S."/>
            <person name="Barry K."/>
            <person name="Grigoriev I.V."/>
            <person name="Nowrousian M."/>
        </authorList>
    </citation>
    <scope>NUCLEOTIDE SEQUENCE [LARGE SCALE GENOMIC DNA]</scope>
    <source>
        <strain evidence="5 6">CBS 389.68</strain>
    </source>
</reference>
<dbReference type="PANTHER" id="PTHR21661">
    <property type="entry name" value="EPOXIDE HYDROLASE 1-RELATED"/>
    <property type="match status" value="1"/>
</dbReference>
<feature type="domain" description="Epoxide hydrolase N-terminal" evidence="4">
    <location>
        <begin position="1"/>
        <end position="71"/>
    </location>
</feature>
<keyword evidence="6" id="KW-1185">Reference proteome</keyword>
<evidence type="ECO:0000313" key="6">
    <source>
        <dbReference type="Proteomes" id="UP000298138"/>
    </source>
</evidence>
<dbReference type="PRINTS" id="PR00412">
    <property type="entry name" value="EPOXHYDRLASE"/>
</dbReference>
<dbReference type="GO" id="GO:0004301">
    <property type="term" value="F:epoxide hydrolase activity"/>
    <property type="evidence" value="ECO:0007669"/>
    <property type="project" value="TreeGrafter"/>
</dbReference>
<organism evidence="5 6">
    <name type="scientific">Ascodesmis nigricans</name>
    <dbReference type="NCBI Taxonomy" id="341454"/>
    <lineage>
        <taxon>Eukaryota</taxon>
        <taxon>Fungi</taxon>
        <taxon>Dikarya</taxon>
        <taxon>Ascomycota</taxon>
        <taxon>Pezizomycotina</taxon>
        <taxon>Pezizomycetes</taxon>
        <taxon>Pezizales</taxon>
        <taxon>Ascodesmidaceae</taxon>
        <taxon>Ascodesmis</taxon>
    </lineage>
</organism>
<feature type="active site" description="Proton acceptor" evidence="3">
    <location>
        <position position="316"/>
    </location>
</feature>
<protein>
    <submittedName>
        <fullName evidence="5">Alpha/beta-hydrolase</fullName>
    </submittedName>
</protein>
<accession>A0A4V6RHG4</accession>
<evidence type="ECO:0000256" key="3">
    <source>
        <dbReference type="PIRSR" id="PIRSR001112-1"/>
    </source>
</evidence>
<feature type="active site" description="Nucleophile" evidence="3">
    <location>
        <position position="136"/>
    </location>
</feature>
<dbReference type="EMBL" id="ML220115">
    <property type="protein sequence ID" value="TGZ82535.1"/>
    <property type="molecule type" value="Genomic_DNA"/>
</dbReference>
<dbReference type="InterPro" id="IPR000639">
    <property type="entry name" value="Epox_hydrolase-like"/>
</dbReference>
<comment type="similarity">
    <text evidence="1">Belongs to the peptidase S33 family.</text>
</comment>
<dbReference type="InterPro" id="IPR016292">
    <property type="entry name" value="Epoxide_hydrolase"/>
</dbReference>
<dbReference type="PANTHER" id="PTHR21661:SF39">
    <property type="entry name" value="HYDROLASE, PUTATIVE (AFU_ORTHOLOGUE AFUA_3G08960)-RELATED"/>
    <property type="match status" value="1"/>
</dbReference>
<dbReference type="STRING" id="341454.A0A4V6RHG4"/>
<evidence type="ECO:0000256" key="1">
    <source>
        <dbReference type="ARBA" id="ARBA00010088"/>
    </source>
</evidence>
<dbReference type="Pfam" id="PF06441">
    <property type="entry name" value="EHN"/>
    <property type="match status" value="1"/>
</dbReference>
<feature type="active site" description="Proton donor" evidence="3">
    <location>
        <position position="260"/>
    </location>
</feature>
<proteinExistence type="inferred from homology"/>